<name>A0A0M9GC01_9PSED</name>
<protein>
    <recommendedName>
        <fullName evidence="4">DUF3757 domain-containing protein</fullName>
    </recommendedName>
</protein>
<dbReference type="RefSeq" id="WP_054064619.1">
    <property type="nucleotide sequence ID" value="NZ_JSYZ01000030.1"/>
</dbReference>
<evidence type="ECO:0000256" key="1">
    <source>
        <dbReference type="SAM" id="SignalP"/>
    </source>
</evidence>
<dbReference type="PATRIC" id="fig|50340.43.peg.4261"/>
<dbReference type="OrthoDB" id="6901220at2"/>
<accession>A0A0M9GC01</accession>
<comment type="caution">
    <text evidence="2">The sequence shown here is derived from an EMBL/GenBank/DDBJ whole genome shotgun (WGS) entry which is preliminary data.</text>
</comment>
<keyword evidence="3" id="KW-1185">Reference proteome</keyword>
<evidence type="ECO:0000313" key="2">
    <source>
        <dbReference type="EMBL" id="KPA87394.1"/>
    </source>
</evidence>
<sequence length="139" mass="14821" precursor="true">MQNRLATSLAVLTLALAGQAWAETPVLTATCPRAGDINQHPGSEGYTYDAKGPGGSQWTGENPETGIEYKVAFVSASYKASTQAVICDYEGDGDAGIRLTLKAVQDWKPSQDTDWKDGFCKSGETSRCGFSYSALITTQ</sequence>
<evidence type="ECO:0008006" key="4">
    <source>
        <dbReference type="Google" id="ProtNLM"/>
    </source>
</evidence>
<feature type="signal peptide" evidence="1">
    <location>
        <begin position="1"/>
        <end position="22"/>
    </location>
</feature>
<proteinExistence type="predicted"/>
<reference evidence="2 3" key="1">
    <citation type="journal article" date="2015" name="PLoS ONE">
        <title>Rice-Infecting Pseudomonas Genomes Are Highly Accessorized and Harbor Multiple Putative Virulence Mechanisms to Cause Sheath Brown Rot.</title>
        <authorList>
            <person name="Quibod I.L."/>
            <person name="Grande G."/>
            <person name="Oreiro E.G."/>
            <person name="Borja F.N."/>
            <person name="Dossa G.S."/>
            <person name="Mauleon R."/>
            <person name="Cruz C.V."/>
            <person name="Oliva R."/>
        </authorList>
    </citation>
    <scope>NUCLEOTIDE SEQUENCE [LARGE SCALE GENOMIC DNA]</scope>
    <source>
        <strain evidence="2 3">IRRI 6609</strain>
    </source>
</reference>
<feature type="chain" id="PRO_5005836057" description="DUF3757 domain-containing protein" evidence="1">
    <location>
        <begin position="23"/>
        <end position="139"/>
    </location>
</feature>
<dbReference type="EMBL" id="JSYZ01000030">
    <property type="protein sequence ID" value="KPA87394.1"/>
    <property type="molecule type" value="Genomic_DNA"/>
</dbReference>
<evidence type="ECO:0000313" key="3">
    <source>
        <dbReference type="Proteomes" id="UP000037931"/>
    </source>
</evidence>
<keyword evidence="1" id="KW-0732">Signal</keyword>
<organism evidence="2 3">
    <name type="scientific">Pseudomonas asplenii</name>
    <dbReference type="NCBI Taxonomy" id="53407"/>
    <lineage>
        <taxon>Bacteria</taxon>
        <taxon>Pseudomonadati</taxon>
        <taxon>Pseudomonadota</taxon>
        <taxon>Gammaproteobacteria</taxon>
        <taxon>Pseudomonadales</taxon>
        <taxon>Pseudomonadaceae</taxon>
        <taxon>Pseudomonas</taxon>
    </lineage>
</organism>
<dbReference type="AlphaFoldDB" id="A0A0M9GC01"/>
<gene>
    <name evidence="2" type="ORF">PF66_06024</name>
</gene>
<dbReference type="Proteomes" id="UP000037931">
    <property type="component" value="Unassembled WGS sequence"/>
</dbReference>